<name>A0A497U9Z8_9FLAO</name>
<keyword evidence="2" id="KW-0012">Acyltransferase</keyword>
<evidence type="ECO:0000313" key="4">
    <source>
        <dbReference type="EMBL" id="PKW30226.1"/>
    </source>
</evidence>
<dbReference type="PANTHER" id="PTHR43877">
    <property type="entry name" value="AMINOALKYLPHOSPHONATE N-ACETYLTRANSFERASE-RELATED-RELATED"/>
    <property type="match status" value="1"/>
</dbReference>
<evidence type="ECO:0000313" key="7">
    <source>
        <dbReference type="Proteomes" id="UP000275027"/>
    </source>
</evidence>
<evidence type="ECO:0000259" key="3">
    <source>
        <dbReference type="PROSITE" id="PS51186"/>
    </source>
</evidence>
<dbReference type="PANTHER" id="PTHR43877:SF2">
    <property type="entry name" value="AMINOALKYLPHOSPHONATE N-ACETYLTRANSFERASE-RELATED"/>
    <property type="match status" value="1"/>
</dbReference>
<dbReference type="EMBL" id="PJND01000007">
    <property type="protein sequence ID" value="PKW30226.1"/>
    <property type="molecule type" value="Genomic_DNA"/>
</dbReference>
<evidence type="ECO:0000313" key="5">
    <source>
        <dbReference type="EMBL" id="RLJ24566.1"/>
    </source>
</evidence>
<dbReference type="InterPro" id="IPR050832">
    <property type="entry name" value="Bact_Acetyltransf"/>
</dbReference>
<dbReference type="GO" id="GO:0016747">
    <property type="term" value="F:acyltransferase activity, transferring groups other than amino-acyl groups"/>
    <property type="evidence" value="ECO:0007669"/>
    <property type="project" value="InterPro"/>
</dbReference>
<evidence type="ECO:0000256" key="2">
    <source>
        <dbReference type="ARBA" id="ARBA00023315"/>
    </source>
</evidence>
<keyword evidence="6" id="KW-1185">Reference proteome</keyword>
<organism evidence="5 7">
    <name type="scientific">Flavobacterium lindanitolerans</name>
    <dbReference type="NCBI Taxonomy" id="428988"/>
    <lineage>
        <taxon>Bacteria</taxon>
        <taxon>Pseudomonadati</taxon>
        <taxon>Bacteroidota</taxon>
        <taxon>Flavobacteriia</taxon>
        <taxon>Flavobacteriales</taxon>
        <taxon>Flavobacteriaceae</taxon>
        <taxon>Flavobacterium</taxon>
    </lineage>
</organism>
<accession>A0A497U9Z8</accession>
<dbReference type="EMBL" id="RCCB01000012">
    <property type="protein sequence ID" value="RLJ24566.1"/>
    <property type="molecule type" value="Genomic_DNA"/>
</dbReference>
<dbReference type="Pfam" id="PF13673">
    <property type="entry name" value="Acetyltransf_10"/>
    <property type="match status" value="1"/>
</dbReference>
<protein>
    <submittedName>
        <fullName evidence="5">Ribosomal protein S18 acetylase RimI-like enzyme</fullName>
    </submittedName>
</protein>
<dbReference type="RefSeq" id="WP_056071071.1">
    <property type="nucleotide sequence ID" value="NZ_JAEUTX010000024.1"/>
</dbReference>
<keyword evidence="1" id="KW-0808">Transferase</keyword>
<dbReference type="GO" id="GO:0005840">
    <property type="term" value="C:ribosome"/>
    <property type="evidence" value="ECO:0007669"/>
    <property type="project" value="UniProtKB-KW"/>
</dbReference>
<proteinExistence type="predicted"/>
<keyword evidence="5" id="KW-0689">Ribosomal protein</keyword>
<dbReference type="InterPro" id="IPR016181">
    <property type="entry name" value="Acyl_CoA_acyltransferase"/>
</dbReference>
<feature type="domain" description="N-acetyltransferase" evidence="3">
    <location>
        <begin position="1"/>
        <end position="163"/>
    </location>
</feature>
<dbReference type="AlphaFoldDB" id="A0A497U9Z8"/>
<dbReference type="InterPro" id="IPR000182">
    <property type="entry name" value="GNAT_dom"/>
</dbReference>
<dbReference type="CDD" id="cd04301">
    <property type="entry name" value="NAT_SF"/>
    <property type="match status" value="1"/>
</dbReference>
<reference evidence="5 7" key="2">
    <citation type="submission" date="2018-10" db="EMBL/GenBank/DDBJ databases">
        <title>Genomic Encyclopedia of Archaeal and Bacterial Type Strains, Phase II (KMG-II): from individual species to whole genera.</title>
        <authorList>
            <person name="Goeker M."/>
        </authorList>
    </citation>
    <scope>NUCLEOTIDE SEQUENCE [LARGE SCALE GENOMIC DNA]</scope>
    <source>
        <strain evidence="5 7">DSM 21886</strain>
    </source>
</reference>
<comment type="caution">
    <text evidence="5">The sequence shown here is derived from an EMBL/GenBank/DDBJ whole genome shotgun (WGS) entry which is preliminary data.</text>
</comment>
<evidence type="ECO:0000256" key="1">
    <source>
        <dbReference type="ARBA" id="ARBA00022679"/>
    </source>
</evidence>
<keyword evidence="5" id="KW-0687">Ribonucleoprotein</keyword>
<evidence type="ECO:0000313" key="6">
    <source>
        <dbReference type="Proteomes" id="UP000233767"/>
    </source>
</evidence>
<reference evidence="4 6" key="1">
    <citation type="submission" date="2017-12" db="EMBL/GenBank/DDBJ databases">
        <title>Genomic Encyclopedia of Type Strains, Phase III (KMG-III): the genomes of soil and plant-associated and newly described type strains.</title>
        <authorList>
            <person name="Whitman W."/>
        </authorList>
    </citation>
    <scope>NUCLEOTIDE SEQUENCE [LARGE SCALE GENOMIC DNA]</scope>
    <source>
        <strain evidence="4 6">IP-10</strain>
    </source>
</reference>
<sequence length="163" mass="18867">MITITKTTDYNAVRKIAEQTWPKTYGHILSPEQIDYMFAMMYSIDALKEQADSKGHHFILAEEDGIPLGFASYEFNYKGEPKTKIHKIYILPETQGKGIGKKLLDYIVEKAKENKNTILSLNVNRYNSAYEFYVKIGFEKKGEEDINIGNGYLMEDYIMEKQL</sequence>
<gene>
    <name evidence="4" type="ORF">B0G92_1882</name>
    <name evidence="5" type="ORF">CLV50_2454</name>
</gene>
<dbReference type="SUPFAM" id="SSF55729">
    <property type="entry name" value="Acyl-CoA N-acyltransferases (Nat)"/>
    <property type="match status" value="1"/>
</dbReference>
<dbReference type="Proteomes" id="UP000275027">
    <property type="component" value="Unassembled WGS sequence"/>
</dbReference>
<dbReference type="Gene3D" id="3.40.630.30">
    <property type="match status" value="1"/>
</dbReference>
<dbReference type="Proteomes" id="UP000233767">
    <property type="component" value="Unassembled WGS sequence"/>
</dbReference>
<dbReference type="PROSITE" id="PS51186">
    <property type="entry name" value="GNAT"/>
    <property type="match status" value="1"/>
</dbReference>